<dbReference type="EMBL" id="BKCJ011303805">
    <property type="protein sequence ID" value="GFD17918.1"/>
    <property type="molecule type" value="Genomic_DNA"/>
</dbReference>
<comment type="caution">
    <text evidence="1">The sequence shown here is derived from an EMBL/GenBank/DDBJ whole genome shotgun (WGS) entry which is preliminary data.</text>
</comment>
<name>A0A699U9K7_TANCI</name>
<gene>
    <name evidence="1" type="ORF">Tci_889887</name>
</gene>
<accession>A0A699U9K7</accession>
<keyword evidence="1" id="KW-0808">Transferase</keyword>
<sequence>IMIANVDADALSRKEREPPLRVRALVMTIGLDLPRQILNSQTEARKPKNIKEEDVGGMLIENSRDPKKIRTEKLEPRTNGTLCLNGRSWLPCYGDL</sequence>
<keyword evidence="1" id="KW-0695">RNA-directed DNA polymerase</keyword>
<dbReference type="AlphaFoldDB" id="A0A699U9K7"/>
<keyword evidence="1" id="KW-0548">Nucleotidyltransferase</keyword>
<organism evidence="1">
    <name type="scientific">Tanacetum cinerariifolium</name>
    <name type="common">Dalmatian daisy</name>
    <name type="synonym">Chrysanthemum cinerariifolium</name>
    <dbReference type="NCBI Taxonomy" id="118510"/>
    <lineage>
        <taxon>Eukaryota</taxon>
        <taxon>Viridiplantae</taxon>
        <taxon>Streptophyta</taxon>
        <taxon>Embryophyta</taxon>
        <taxon>Tracheophyta</taxon>
        <taxon>Spermatophyta</taxon>
        <taxon>Magnoliopsida</taxon>
        <taxon>eudicotyledons</taxon>
        <taxon>Gunneridae</taxon>
        <taxon>Pentapetalae</taxon>
        <taxon>asterids</taxon>
        <taxon>campanulids</taxon>
        <taxon>Asterales</taxon>
        <taxon>Asteraceae</taxon>
        <taxon>Asteroideae</taxon>
        <taxon>Anthemideae</taxon>
        <taxon>Anthemidinae</taxon>
        <taxon>Tanacetum</taxon>
    </lineage>
</organism>
<dbReference type="GO" id="GO:0003964">
    <property type="term" value="F:RNA-directed DNA polymerase activity"/>
    <property type="evidence" value="ECO:0007669"/>
    <property type="project" value="UniProtKB-KW"/>
</dbReference>
<reference evidence="1" key="1">
    <citation type="journal article" date="2019" name="Sci. Rep.">
        <title>Draft genome of Tanacetum cinerariifolium, the natural source of mosquito coil.</title>
        <authorList>
            <person name="Yamashiro T."/>
            <person name="Shiraishi A."/>
            <person name="Satake H."/>
            <person name="Nakayama K."/>
        </authorList>
    </citation>
    <scope>NUCLEOTIDE SEQUENCE</scope>
</reference>
<feature type="non-terminal residue" evidence="1">
    <location>
        <position position="1"/>
    </location>
</feature>
<proteinExistence type="predicted"/>
<evidence type="ECO:0000313" key="1">
    <source>
        <dbReference type="EMBL" id="GFD17918.1"/>
    </source>
</evidence>
<protein>
    <submittedName>
        <fullName evidence="1">Putative reverse transcriptase domain-containing protein</fullName>
    </submittedName>
</protein>